<keyword evidence="1 6" id="KW-0540">Nuclease</keyword>
<organism evidence="7 8">
    <name type="scientific">Paenibacillus thailandensis</name>
    <dbReference type="NCBI Taxonomy" id="393250"/>
    <lineage>
        <taxon>Bacteria</taxon>
        <taxon>Bacillati</taxon>
        <taxon>Bacillota</taxon>
        <taxon>Bacilli</taxon>
        <taxon>Bacillales</taxon>
        <taxon>Paenibacillaceae</taxon>
        <taxon>Paenibacillus</taxon>
    </lineage>
</organism>
<dbReference type="SUPFAM" id="SSF52980">
    <property type="entry name" value="Restriction endonuclease-like"/>
    <property type="match status" value="1"/>
</dbReference>
<dbReference type="Gene3D" id="3.40.960.10">
    <property type="entry name" value="VSR Endonuclease"/>
    <property type="match status" value="1"/>
</dbReference>
<evidence type="ECO:0000313" key="8">
    <source>
        <dbReference type="Proteomes" id="UP001597493"/>
    </source>
</evidence>
<dbReference type="Pfam" id="PF03852">
    <property type="entry name" value="Vsr"/>
    <property type="match status" value="1"/>
</dbReference>
<dbReference type="InterPro" id="IPR011335">
    <property type="entry name" value="Restrct_endonuc-II-like"/>
</dbReference>
<dbReference type="CDD" id="cd00221">
    <property type="entry name" value="Vsr"/>
    <property type="match status" value="1"/>
</dbReference>
<keyword evidence="8" id="KW-1185">Reference proteome</keyword>
<comment type="function">
    <text evidence="6">May nick specific sequences that contain T:G mispairs resulting from m5C-deamination.</text>
</comment>
<evidence type="ECO:0000256" key="5">
    <source>
        <dbReference type="ARBA" id="ARBA00023204"/>
    </source>
</evidence>
<dbReference type="InterPro" id="IPR004603">
    <property type="entry name" value="DNA_mismatch_endonuc_vsr"/>
</dbReference>
<accession>A0ABW5R074</accession>
<keyword evidence="4 6" id="KW-0378">Hydrolase</keyword>
<dbReference type="GO" id="GO:0004519">
    <property type="term" value="F:endonuclease activity"/>
    <property type="evidence" value="ECO:0007669"/>
    <property type="project" value="UniProtKB-KW"/>
</dbReference>
<gene>
    <name evidence="7" type="ORF">ACFSW5_17595</name>
</gene>
<dbReference type="EC" id="3.1.-.-" evidence="6"/>
<sequence>MADRITPDARSKIMSAVRATHTKLEDRITAELWKHGIRFRKNTLDLLGKPDIAIKKYKVVIFIDSCFWHSCELHGRIPKSNVDYWAKKLSSNKQRDIAVTSHYNDHHWNILRIWEHEIKSDFSGTIARIIDFINKSKAI</sequence>
<protein>
    <recommendedName>
        <fullName evidence="6">Very short patch repair endonuclease</fullName>
        <ecNumber evidence="6">3.1.-.-</ecNumber>
    </recommendedName>
</protein>
<dbReference type="NCBIfam" id="TIGR00632">
    <property type="entry name" value="vsr"/>
    <property type="match status" value="1"/>
</dbReference>
<evidence type="ECO:0000256" key="3">
    <source>
        <dbReference type="ARBA" id="ARBA00022763"/>
    </source>
</evidence>
<dbReference type="PIRSF" id="PIRSF018267">
    <property type="entry name" value="VSR_endonuc"/>
    <property type="match status" value="1"/>
</dbReference>
<evidence type="ECO:0000256" key="2">
    <source>
        <dbReference type="ARBA" id="ARBA00022759"/>
    </source>
</evidence>
<evidence type="ECO:0000256" key="1">
    <source>
        <dbReference type="ARBA" id="ARBA00022722"/>
    </source>
</evidence>
<dbReference type="Proteomes" id="UP001597493">
    <property type="component" value="Unassembled WGS sequence"/>
</dbReference>
<evidence type="ECO:0000313" key="7">
    <source>
        <dbReference type="EMBL" id="MFD2662074.1"/>
    </source>
</evidence>
<reference evidence="8" key="1">
    <citation type="journal article" date="2019" name="Int. J. Syst. Evol. Microbiol.">
        <title>The Global Catalogue of Microorganisms (GCM) 10K type strain sequencing project: providing services to taxonomists for standard genome sequencing and annotation.</title>
        <authorList>
            <consortium name="The Broad Institute Genomics Platform"/>
            <consortium name="The Broad Institute Genome Sequencing Center for Infectious Disease"/>
            <person name="Wu L."/>
            <person name="Ma J."/>
        </authorList>
    </citation>
    <scope>NUCLEOTIDE SEQUENCE [LARGE SCALE GENOMIC DNA]</scope>
    <source>
        <strain evidence="8">TISTR 1827</strain>
    </source>
</reference>
<name>A0ABW5R074_9BACL</name>
<evidence type="ECO:0000256" key="4">
    <source>
        <dbReference type="ARBA" id="ARBA00022801"/>
    </source>
</evidence>
<comment type="similarity">
    <text evidence="6">Belongs to the vsr family.</text>
</comment>
<dbReference type="EMBL" id="JBHUMY010000022">
    <property type="protein sequence ID" value="MFD2662074.1"/>
    <property type="molecule type" value="Genomic_DNA"/>
</dbReference>
<keyword evidence="5 6" id="KW-0234">DNA repair</keyword>
<proteinExistence type="inferred from homology"/>
<dbReference type="RefSeq" id="WP_379275834.1">
    <property type="nucleotide sequence ID" value="NZ_JBHUGT010000043.1"/>
</dbReference>
<keyword evidence="2 6" id="KW-0255">Endonuclease</keyword>
<keyword evidence="3 6" id="KW-0227">DNA damage</keyword>
<comment type="caution">
    <text evidence="7">The sequence shown here is derived from an EMBL/GenBank/DDBJ whole genome shotgun (WGS) entry which is preliminary data.</text>
</comment>
<evidence type="ECO:0000256" key="6">
    <source>
        <dbReference type="PIRNR" id="PIRNR018267"/>
    </source>
</evidence>